<accession>A0AAV8ZBP6</accession>
<evidence type="ECO:0000313" key="1">
    <source>
        <dbReference type="EMBL" id="KAJ8961510.1"/>
    </source>
</evidence>
<protein>
    <recommendedName>
        <fullName evidence="3">Transposase</fullName>
    </recommendedName>
</protein>
<comment type="caution">
    <text evidence="1">The sequence shown here is derived from an EMBL/GenBank/DDBJ whole genome shotgun (WGS) entry which is preliminary data.</text>
</comment>
<dbReference type="GO" id="GO:0003676">
    <property type="term" value="F:nucleic acid binding"/>
    <property type="evidence" value="ECO:0007669"/>
    <property type="project" value="InterPro"/>
</dbReference>
<evidence type="ECO:0000313" key="2">
    <source>
        <dbReference type="Proteomes" id="UP001162162"/>
    </source>
</evidence>
<name>A0AAV8ZBP6_9CUCU</name>
<dbReference type="InterPro" id="IPR036397">
    <property type="entry name" value="RNaseH_sf"/>
</dbReference>
<dbReference type="Proteomes" id="UP001162162">
    <property type="component" value="Unassembled WGS sequence"/>
</dbReference>
<sequence>MLNAFIKKTHGPITFSFADTLPTGFDRTAYTPKISVLQEMLRCCEEDNQILNKILWSDESTFTTSGVFNRKNRHCWASENPHTVAPIKTQGHRSLHVRCGMLGNKIIGPLIFEGPLTGERYLNFIRNEIGDFLEDLPIRQYNDVIWQQDGAPPNNIGPVTHFLNNRYELWIGRQGPIRWPPNSPDLTPLDNLMWGYLKDKFEFGLETLGAYSTDDILVGDKCKCVA</sequence>
<organism evidence="1 2">
    <name type="scientific">Aromia moschata</name>
    <dbReference type="NCBI Taxonomy" id="1265417"/>
    <lineage>
        <taxon>Eukaryota</taxon>
        <taxon>Metazoa</taxon>
        <taxon>Ecdysozoa</taxon>
        <taxon>Arthropoda</taxon>
        <taxon>Hexapoda</taxon>
        <taxon>Insecta</taxon>
        <taxon>Pterygota</taxon>
        <taxon>Neoptera</taxon>
        <taxon>Endopterygota</taxon>
        <taxon>Coleoptera</taxon>
        <taxon>Polyphaga</taxon>
        <taxon>Cucujiformia</taxon>
        <taxon>Chrysomeloidea</taxon>
        <taxon>Cerambycidae</taxon>
        <taxon>Cerambycinae</taxon>
        <taxon>Callichromatini</taxon>
        <taxon>Aromia</taxon>
    </lineage>
</organism>
<proteinExistence type="predicted"/>
<dbReference type="PANTHER" id="PTHR47326">
    <property type="entry name" value="TRANSPOSABLE ELEMENT TC3 TRANSPOSASE-LIKE PROTEIN"/>
    <property type="match status" value="1"/>
</dbReference>
<reference evidence="1" key="1">
    <citation type="journal article" date="2023" name="Insect Mol. Biol.">
        <title>Genome sequencing provides insights into the evolution of gene families encoding plant cell wall-degrading enzymes in longhorned beetles.</title>
        <authorList>
            <person name="Shin N.R."/>
            <person name="Okamura Y."/>
            <person name="Kirsch R."/>
            <person name="Pauchet Y."/>
        </authorList>
    </citation>
    <scope>NUCLEOTIDE SEQUENCE</scope>
    <source>
        <strain evidence="1">AMC_N1</strain>
    </source>
</reference>
<evidence type="ECO:0008006" key="3">
    <source>
        <dbReference type="Google" id="ProtNLM"/>
    </source>
</evidence>
<dbReference type="EMBL" id="JAPWTK010000005">
    <property type="protein sequence ID" value="KAJ8961510.1"/>
    <property type="molecule type" value="Genomic_DNA"/>
</dbReference>
<keyword evidence="2" id="KW-1185">Reference proteome</keyword>
<dbReference type="Gene3D" id="3.30.420.10">
    <property type="entry name" value="Ribonuclease H-like superfamily/Ribonuclease H"/>
    <property type="match status" value="1"/>
</dbReference>
<dbReference type="PANTHER" id="PTHR47326:SF1">
    <property type="entry name" value="HTH PSQ-TYPE DOMAIN-CONTAINING PROTEIN"/>
    <property type="match status" value="1"/>
</dbReference>
<gene>
    <name evidence="1" type="ORF">NQ318_014760</name>
</gene>
<dbReference type="AlphaFoldDB" id="A0AAV8ZBP6"/>